<dbReference type="NCBIfam" id="TIGR04183">
    <property type="entry name" value="Por_Secre_tail"/>
    <property type="match status" value="1"/>
</dbReference>
<dbReference type="EMBL" id="LJUJ01000016">
    <property type="protein sequence ID" value="KPK63253.1"/>
    <property type="molecule type" value="Genomic_DNA"/>
</dbReference>
<dbReference type="STRING" id="1703779.AMJ83_07835"/>
<sequence length="353" mass="39074">MILILLAFQYAVCNSKANTKPHSQIPIVSARQGNVLFVEDNAGFGPATHPDSLWHTLLTNLYGSGNFGWFGPTTDKYQVGPDLQTMQAYNLVIWNNYDHYGQPLPLSPTLTAVDQANITDYIASGGKFWFIAQDASYSGVPITFLQNNFGLADYIPDIINVVSTHIQGLVEAASPQFFITADYASTIVFYPDELIPSTSAHRIVKDTDHNFYPGILRDDSIASYWTIDGRLPVPASVWEQLVTNMLGVFGAGIAEHSVFHPVQDLWIEAKPNAFRDYTLIQYSIPTAGHVSIIVFDILGSPVDVVASKHHDQGIHNVTWHGKNVFGDKLADGIYFVRLCYGHNAETTKLIILE</sequence>
<accession>A0A0S8FRA6</accession>
<reference evidence="1 2" key="1">
    <citation type="journal article" date="2015" name="Microbiome">
        <title>Genomic resolution of linkages in carbon, nitrogen, and sulfur cycling among widespread estuary sediment bacteria.</title>
        <authorList>
            <person name="Baker B.J."/>
            <person name="Lazar C.S."/>
            <person name="Teske A.P."/>
            <person name="Dick G.J."/>
        </authorList>
    </citation>
    <scope>NUCLEOTIDE SEQUENCE [LARGE SCALE GENOMIC DNA]</scope>
    <source>
        <strain evidence="1">SM23_42</strain>
    </source>
</reference>
<protein>
    <recommendedName>
        <fullName evidence="3">Secretion system C-terminal sorting domain-containing protein</fullName>
    </recommendedName>
</protein>
<organism evidence="1 2">
    <name type="scientific">candidate division WOR_3 bacterium SM23_42</name>
    <dbReference type="NCBI Taxonomy" id="1703779"/>
    <lineage>
        <taxon>Bacteria</taxon>
        <taxon>Bacteria division WOR-3</taxon>
    </lineage>
</organism>
<dbReference type="Proteomes" id="UP000051373">
    <property type="component" value="Unassembled WGS sequence"/>
</dbReference>
<gene>
    <name evidence="1" type="ORF">AMJ83_07835</name>
</gene>
<dbReference type="InterPro" id="IPR026444">
    <property type="entry name" value="Secre_tail"/>
</dbReference>
<dbReference type="AlphaFoldDB" id="A0A0S8FRA6"/>
<name>A0A0S8FRA6_UNCW3</name>
<dbReference type="Gene3D" id="2.60.40.4070">
    <property type="match status" value="1"/>
</dbReference>
<evidence type="ECO:0008006" key="3">
    <source>
        <dbReference type="Google" id="ProtNLM"/>
    </source>
</evidence>
<proteinExistence type="predicted"/>
<evidence type="ECO:0000313" key="1">
    <source>
        <dbReference type="EMBL" id="KPK63253.1"/>
    </source>
</evidence>
<comment type="caution">
    <text evidence="1">The sequence shown here is derived from an EMBL/GenBank/DDBJ whole genome shotgun (WGS) entry which is preliminary data.</text>
</comment>
<evidence type="ECO:0000313" key="2">
    <source>
        <dbReference type="Proteomes" id="UP000051373"/>
    </source>
</evidence>